<dbReference type="CDD" id="cd22152">
    <property type="entry name" value="F-box_AtAFR-like"/>
    <property type="match status" value="1"/>
</dbReference>
<dbReference type="HOGENOM" id="CLU_032521_1_2_1"/>
<evidence type="ECO:0000256" key="1">
    <source>
        <dbReference type="SAM" id="MobiDB-lite"/>
    </source>
</evidence>
<evidence type="ECO:0000259" key="2">
    <source>
        <dbReference type="PROSITE" id="PS50181"/>
    </source>
</evidence>
<evidence type="ECO:0000313" key="4">
    <source>
        <dbReference type="Proteomes" id="UP000032141"/>
    </source>
</evidence>
<dbReference type="Proteomes" id="UP000032141">
    <property type="component" value="Chromosome C4"/>
</dbReference>
<feature type="domain" description="F-box" evidence="2">
    <location>
        <begin position="16"/>
        <end position="62"/>
    </location>
</feature>
<evidence type="ECO:0000313" key="3">
    <source>
        <dbReference type="EnsemblPlants" id="Bo4g059770.1"/>
    </source>
</evidence>
<dbReference type="PROSITE" id="PS50181">
    <property type="entry name" value="FBOX"/>
    <property type="match status" value="1"/>
</dbReference>
<dbReference type="InterPro" id="IPR001810">
    <property type="entry name" value="F-box_dom"/>
</dbReference>
<name>A0A0D3BTM2_BRAOL</name>
<organism evidence="3 4">
    <name type="scientific">Brassica oleracea var. oleracea</name>
    <dbReference type="NCBI Taxonomy" id="109376"/>
    <lineage>
        <taxon>Eukaryota</taxon>
        <taxon>Viridiplantae</taxon>
        <taxon>Streptophyta</taxon>
        <taxon>Embryophyta</taxon>
        <taxon>Tracheophyta</taxon>
        <taxon>Spermatophyta</taxon>
        <taxon>Magnoliopsida</taxon>
        <taxon>eudicotyledons</taxon>
        <taxon>Gunneridae</taxon>
        <taxon>Pentapetalae</taxon>
        <taxon>rosids</taxon>
        <taxon>malvids</taxon>
        <taxon>Brassicales</taxon>
        <taxon>Brassicaceae</taxon>
        <taxon>Brassiceae</taxon>
        <taxon>Brassica</taxon>
    </lineage>
</organism>
<sequence>MSSKTRADNEESSEPLSPITSLPDGIVVDILARVPRHDYPTLSLVSKQFRSLVTSNEIYVRRSLLRCTENCLYVLVSNSGTPNDGLYILRQKANGHRCLVHISSLLDLPTGQRMIVRHFHRMRLALTADCTRCNPSRTCLYQWLIQWLVFSTGKFMYDPKERHRGVVKGLDELLAEISRLIYWKCTVRCGRNLALYFRKRAEEQSTETTRKIWCAEISLGRRQGGDIWGKVEWCDHVLTMGKIFYMKSDKYIYTCKNPPFSHYNAVAIEQ</sequence>
<reference evidence="3 4" key="1">
    <citation type="journal article" date="2014" name="Genome Biol.">
        <title>Transcriptome and methylome profiling reveals relics of genome dominance in the mesopolyploid Brassica oleracea.</title>
        <authorList>
            <person name="Parkin I.A."/>
            <person name="Koh C."/>
            <person name="Tang H."/>
            <person name="Robinson S.J."/>
            <person name="Kagale S."/>
            <person name="Clarke W.E."/>
            <person name="Town C.D."/>
            <person name="Nixon J."/>
            <person name="Krishnakumar V."/>
            <person name="Bidwell S.L."/>
            <person name="Denoeud F."/>
            <person name="Belcram H."/>
            <person name="Links M.G."/>
            <person name="Just J."/>
            <person name="Clarke C."/>
            <person name="Bender T."/>
            <person name="Huebert T."/>
            <person name="Mason A.S."/>
            <person name="Pires J.C."/>
            <person name="Barker G."/>
            <person name="Moore J."/>
            <person name="Walley P.G."/>
            <person name="Manoli S."/>
            <person name="Batley J."/>
            <person name="Edwards D."/>
            <person name="Nelson M.N."/>
            <person name="Wang X."/>
            <person name="Paterson A.H."/>
            <person name="King G."/>
            <person name="Bancroft I."/>
            <person name="Chalhoub B."/>
            <person name="Sharpe A.G."/>
        </authorList>
    </citation>
    <scope>NUCLEOTIDE SEQUENCE</scope>
    <source>
        <strain evidence="3 4">cv. TO1000</strain>
    </source>
</reference>
<dbReference type="SUPFAM" id="SSF81383">
    <property type="entry name" value="F-box domain"/>
    <property type="match status" value="1"/>
</dbReference>
<dbReference type="PANTHER" id="PTHR24414">
    <property type="entry name" value="F-BOX/KELCH-REPEAT PROTEIN SKIP4"/>
    <property type="match status" value="1"/>
</dbReference>
<dbReference type="Pfam" id="PF00646">
    <property type="entry name" value="F-box"/>
    <property type="match status" value="1"/>
</dbReference>
<keyword evidence="4" id="KW-1185">Reference proteome</keyword>
<protein>
    <recommendedName>
        <fullName evidence="2">F-box domain-containing protein</fullName>
    </recommendedName>
</protein>
<proteinExistence type="predicted"/>
<dbReference type="SMART" id="SM00256">
    <property type="entry name" value="FBOX"/>
    <property type="match status" value="1"/>
</dbReference>
<dbReference type="PANTHER" id="PTHR24414:SF184">
    <property type="entry name" value="GALACTOSE OXIDASE_KELCH REPEAT SUPERFAMILY PROTEIN"/>
    <property type="match status" value="1"/>
</dbReference>
<dbReference type="InterPro" id="IPR057499">
    <property type="entry name" value="Kelch_FKB95"/>
</dbReference>
<accession>A0A0D3BTM2</accession>
<dbReference type="Gramene" id="Bo4g059770.1">
    <property type="protein sequence ID" value="Bo4g059770.1"/>
    <property type="gene ID" value="Bo4g059770"/>
</dbReference>
<dbReference type="EnsemblPlants" id="Bo4g059770.1">
    <property type="protein sequence ID" value="Bo4g059770.1"/>
    <property type="gene ID" value="Bo4g059770"/>
</dbReference>
<dbReference type="eggNOG" id="KOG1072">
    <property type="taxonomic scope" value="Eukaryota"/>
</dbReference>
<dbReference type="InterPro" id="IPR036047">
    <property type="entry name" value="F-box-like_dom_sf"/>
</dbReference>
<feature type="region of interest" description="Disordered" evidence="1">
    <location>
        <begin position="1"/>
        <end position="20"/>
    </location>
</feature>
<reference evidence="3" key="2">
    <citation type="submission" date="2015-03" db="UniProtKB">
        <authorList>
            <consortium name="EnsemblPlants"/>
        </authorList>
    </citation>
    <scope>IDENTIFICATION</scope>
</reference>
<dbReference type="Pfam" id="PF25210">
    <property type="entry name" value="Kelch_FKB95"/>
    <property type="match status" value="1"/>
</dbReference>
<dbReference type="AlphaFoldDB" id="A0A0D3BTM2"/>
<dbReference type="InterPro" id="IPR050354">
    <property type="entry name" value="F-box/kelch-repeat_ARATH"/>
</dbReference>
<dbReference type="OMA" id="QKANGHR"/>